<sequence length="142" mass="15864">MFKSILILFSVIVGLFSPMGQVTADELQEVQVIPMHGNGIVQVSVSKDKRLLTVNHEVKGSDVYVECIIDQFTFAKEKAGKNHVDGEGHIQLFVDGQRVDSIYQAAFIIKGLPSGEHTIKLELVKNNYDLYEISEEFTVQIP</sequence>
<dbReference type="RefSeq" id="WP_275117706.1">
    <property type="nucleotide sequence ID" value="NZ_JAOTPO010000003.1"/>
</dbReference>
<feature type="signal peptide" evidence="1">
    <location>
        <begin position="1"/>
        <end position="24"/>
    </location>
</feature>
<accession>A0ABT5VCD2</accession>
<gene>
    <name evidence="2" type="ORF">N7Z68_06805</name>
</gene>
<dbReference type="Proteomes" id="UP001148125">
    <property type="component" value="Unassembled WGS sequence"/>
</dbReference>
<evidence type="ECO:0000256" key="1">
    <source>
        <dbReference type="SAM" id="SignalP"/>
    </source>
</evidence>
<proteinExistence type="predicted"/>
<keyword evidence="1" id="KW-0732">Signal</keyword>
<name>A0ABT5VCD2_9BACI</name>
<reference evidence="2" key="1">
    <citation type="submission" date="2024-05" db="EMBL/GenBank/DDBJ databases">
        <title>Alkalihalobacillus sp. strain MEB203 novel alkaliphilic bacterium from Lonar Lake, India.</title>
        <authorList>
            <person name="Joshi A."/>
            <person name="Thite S."/>
            <person name="Mengade P."/>
        </authorList>
    </citation>
    <scope>NUCLEOTIDE SEQUENCE</scope>
    <source>
        <strain evidence="2">MEB 203</strain>
    </source>
</reference>
<evidence type="ECO:0000313" key="3">
    <source>
        <dbReference type="Proteomes" id="UP001148125"/>
    </source>
</evidence>
<feature type="chain" id="PRO_5045289216" evidence="1">
    <location>
        <begin position="25"/>
        <end position="142"/>
    </location>
</feature>
<comment type="caution">
    <text evidence="2">The sequence shown here is derived from an EMBL/GenBank/DDBJ whole genome shotgun (WGS) entry which is preliminary data.</text>
</comment>
<protein>
    <submittedName>
        <fullName evidence="2">Uncharacterized protein</fullName>
    </submittedName>
</protein>
<keyword evidence="3" id="KW-1185">Reference proteome</keyword>
<evidence type="ECO:0000313" key="2">
    <source>
        <dbReference type="EMBL" id="MDE5413090.1"/>
    </source>
</evidence>
<dbReference type="EMBL" id="JAOTPO010000003">
    <property type="protein sequence ID" value="MDE5413090.1"/>
    <property type="molecule type" value="Genomic_DNA"/>
</dbReference>
<organism evidence="2 3">
    <name type="scientific">Alkalihalobacterium chitinilyticum</name>
    <dbReference type="NCBI Taxonomy" id="2980103"/>
    <lineage>
        <taxon>Bacteria</taxon>
        <taxon>Bacillati</taxon>
        <taxon>Bacillota</taxon>
        <taxon>Bacilli</taxon>
        <taxon>Bacillales</taxon>
        <taxon>Bacillaceae</taxon>
        <taxon>Alkalihalobacterium</taxon>
    </lineage>
</organism>